<organism evidence="2 3">
    <name type="scientific">Kribbella pratensis</name>
    <dbReference type="NCBI Taxonomy" id="2512112"/>
    <lineage>
        <taxon>Bacteria</taxon>
        <taxon>Bacillati</taxon>
        <taxon>Actinomycetota</taxon>
        <taxon>Actinomycetes</taxon>
        <taxon>Propionibacteriales</taxon>
        <taxon>Kribbellaceae</taxon>
        <taxon>Kribbella</taxon>
    </lineage>
</organism>
<feature type="transmembrane region" description="Helical" evidence="1">
    <location>
        <begin position="69"/>
        <end position="91"/>
    </location>
</feature>
<gene>
    <name evidence="2" type="ORF">EV653_4115</name>
</gene>
<keyword evidence="1" id="KW-1133">Transmembrane helix</keyword>
<dbReference type="EMBL" id="SODP01000002">
    <property type="protein sequence ID" value="TDW70081.1"/>
    <property type="molecule type" value="Genomic_DNA"/>
</dbReference>
<sequence length="140" mass="14707">MKLGAAFYALVAAGWLVSAGVLIVRPFGAYADAERWFQLATAVVFALNGLLFATGAVTRRGLVADGGPWICRNGGILVAGLVVVMFVLSLLTDADGVSPFPTATAVFIPHWVKRLQVKYYEGVAEAVSEGAPDVVRPPSS</sequence>
<keyword evidence="1" id="KW-0472">Membrane</keyword>
<name>A0A4R8C4L7_9ACTN</name>
<dbReference type="AlphaFoldDB" id="A0A4R8C4L7"/>
<keyword evidence="3" id="KW-1185">Reference proteome</keyword>
<proteinExistence type="predicted"/>
<dbReference type="OrthoDB" id="3829963at2"/>
<protein>
    <submittedName>
        <fullName evidence="2">Uncharacterized protein</fullName>
    </submittedName>
</protein>
<evidence type="ECO:0000313" key="3">
    <source>
        <dbReference type="Proteomes" id="UP000295146"/>
    </source>
</evidence>
<keyword evidence="1" id="KW-0812">Transmembrane</keyword>
<dbReference type="RefSeq" id="WP_134105312.1">
    <property type="nucleotide sequence ID" value="NZ_SODP01000002.1"/>
</dbReference>
<feature type="transmembrane region" description="Helical" evidence="1">
    <location>
        <begin position="35"/>
        <end position="57"/>
    </location>
</feature>
<dbReference type="Proteomes" id="UP000295146">
    <property type="component" value="Unassembled WGS sequence"/>
</dbReference>
<evidence type="ECO:0000256" key="1">
    <source>
        <dbReference type="SAM" id="Phobius"/>
    </source>
</evidence>
<comment type="caution">
    <text evidence="2">The sequence shown here is derived from an EMBL/GenBank/DDBJ whole genome shotgun (WGS) entry which is preliminary data.</text>
</comment>
<evidence type="ECO:0000313" key="2">
    <source>
        <dbReference type="EMBL" id="TDW70081.1"/>
    </source>
</evidence>
<accession>A0A4R8C4L7</accession>
<reference evidence="2 3" key="1">
    <citation type="submission" date="2019-03" db="EMBL/GenBank/DDBJ databases">
        <title>Genomic Encyclopedia of Type Strains, Phase III (KMG-III): the genomes of soil and plant-associated and newly described type strains.</title>
        <authorList>
            <person name="Whitman W."/>
        </authorList>
    </citation>
    <scope>NUCLEOTIDE SEQUENCE [LARGE SCALE GENOMIC DNA]</scope>
    <source>
        <strain evidence="2 3">VKM Ac-2573</strain>
    </source>
</reference>